<keyword evidence="2" id="KW-1185">Reference proteome</keyword>
<name>A0A168HJX6_MUCCL</name>
<reference evidence="1 2" key="1">
    <citation type="submission" date="2015-06" db="EMBL/GenBank/DDBJ databases">
        <title>Expansion of signal transduction pathways in fungi by whole-genome duplication.</title>
        <authorList>
            <consortium name="DOE Joint Genome Institute"/>
            <person name="Corrochano L.M."/>
            <person name="Kuo A."/>
            <person name="Marcet-Houben M."/>
            <person name="Polaino S."/>
            <person name="Salamov A."/>
            <person name="Villalobos J.M."/>
            <person name="Alvarez M.I."/>
            <person name="Avalos J."/>
            <person name="Benito E.P."/>
            <person name="Benoit I."/>
            <person name="Burger G."/>
            <person name="Camino L.P."/>
            <person name="Canovas D."/>
            <person name="Cerda-Olmedo E."/>
            <person name="Cheng J.-F."/>
            <person name="Dominguez A."/>
            <person name="Elias M."/>
            <person name="Eslava A.P."/>
            <person name="Glaser F."/>
            <person name="Grimwood J."/>
            <person name="Gutierrez G."/>
            <person name="Heitman J."/>
            <person name="Henrissat B."/>
            <person name="Iturriaga E.A."/>
            <person name="Lang B.F."/>
            <person name="Lavin J.L."/>
            <person name="Lee S."/>
            <person name="Li W."/>
            <person name="Lindquist E."/>
            <person name="Lopez-Garcia S."/>
            <person name="Luque E.M."/>
            <person name="Marcos A.T."/>
            <person name="Martin J."/>
            <person name="Mccluskey K."/>
            <person name="Medina H.R."/>
            <person name="Miralles-Duran A."/>
            <person name="Miyazaki A."/>
            <person name="Munoz-Torres E."/>
            <person name="Oguiza J.A."/>
            <person name="Ohm R."/>
            <person name="Olmedo M."/>
            <person name="Orejas M."/>
            <person name="Ortiz-Castellanos L."/>
            <person name="Pisabarro A.G."/>
            <person name="Rodriguez-Romero J."/>
            <person name="Ruiz-Herrera J."/>
            <person name="Ruiz-Vazquez R."/>
            <person name="Sanz C."/>
            <person name="Schackwitz W."/>
            <person name="Schmutz J."/>
            <person name="Shahriari M."/>
            <person name="Shelest E."/>
            <person name="Silva-Franco F."/>
            <person name="Soanes D."/>
            <person name="Syed K."/>
            <person name="Tagua V.G."/>
            <person name="Talbot N.J."/>
            <person name="Thon M."/>
            <person name="De Vries R.P."/>
            <person name="Wiebenga A."/>
            <person name="Yadav J.S."/>
            <person name="Braun E.L."/>
            <person name="Baker S."/>
            <person name="Garre V."/>
            <person name="Horwitz B."/>
            <person name="Torres-Martinez S."/>
            <person name="Idnurm A."/>
            <person name="Herrera-Estrella A."/>
            <person name="Gabaldon T."/>
            <person name="Grigoriev I.V."/>
        </authorList>
    </citation>
    <scope>NUCLEOTIDE SEQUENCE [LARGE SCALE GENOMIC DNA]</scope>
    <source>
        <strain evidence="1 2">CBS 277.49</strain>
    </source>
</reference>
<evidence type="ECO:0000313" key="1">
    <source>
        <dbReference type="EMBL" id="OAC98874.1"/>
    </source>
</evidence>
<sequence length="523" mass="59293">MSDSSPNQVYSVLKRLRKKHTTNHCFSHSEGPEVAANVMADYQRQIFGGDQLDFSAWRASRSPLHQHTTKPTFFSASAIRQQLSAMGNPVIAEPSLALVKYGEGPRLSEAASSCSPRLGVVRQRTAIHCLLYADDVCLIAHRRDMSLLVQLCEKYSLRFDFKPIQLYGINVPLVSSYEYLGVPFNASGVDNIAFLNASTKKAKSTMALFRRLGVHQYGFGLLLALQVYRVFVRPIMEYALALLGLNATSAMAIDRTQADCLKMTLNQSTRHNSPSMVLNMMGNLPTMYTRAQILTFKFWHSLQLKARPYTLVECLLYTHQRLKLAPALWRRLSSNKIWKMYKASPTPTTPRLICEEFQDAQLLKWTTQKSSCLRALRDDTSGYDPLVFYPSTRLERLRLIRWRFHHLPSFPLSACRCGAPSANRFHYLATCPLVQDIINRIHLNLPDDSIPLDESYDDQGIATTHILDRILNSLPSTLSFCLSSHWERTWPLVLELVTQIDFASHPAVSFAEEPPAESFMSII</sequence>
<protein>
    <recommendedName>
        <fullName evidence="3">Reverse transcriptase domain-containing protein</fullName>
    </recommendedName>
</protein>
<accession>A0A168HJX6</accession>
<dbReference type="AlphaFoldDB" id="A0A168HJX6"/>
<dbReference type="EMBL" id="AMYB01000009">
    <property type="protein sequence ID" value="OAC98874.1"/>
    <property type="molecule type" value="Genomic_DNA"/>
</dbReference>
<dbReference type="VEuPathDB" id="FungiDB:MUCCIDRAFT_167315"/>
<proteinExistence type="predicted"/>
<gene>
    <name evidence="1" type="ORF">MUCCIDRAFT_167315</name>
</gene>
<evidence type="ECO:0000313" key="2">
    <source>
        <dbReference type="Proteomes" id="UP000077051"/>
    </source>
</evidence>
<dbReference type="OrthoDB" id="2284923at2759"/>
<organism evidence="1 2">
    <name type="scientific">Mucor lusitanicus CBS 277.49</name>
    <dbReference type="NCBI Taxonomy" id="747725"/>
    <lineage>
        <taxon>Eukaryota</taxon>
        <taxon>Fungi</taxon>
        <taxon>Fungi incertae sedis</taxon>
        <taxon>Mucoromycota</taxon>
        <taxon>Mucoromycotina</taxon>
        <taxon>Mucoromycetes</taxon>
        <taxon>Mucorales</taxon>
        <taxon>Mucorineae</taxon>
        <taxon>Mucoraceae</taxon>
        <taxon>Mucor</taxon>
    </lineage>
</organism>
<evidence type="ECO:0008006" key="3">
    <source>
        <dbReference type="Google" id="ProtNLM"/>
    </source>
</evidence>
<comment type="caution">
    <text evidence="1">The sequence shown here is derived from an EMBL/GenBank/DDBJ whole genome shotgun (WGS) entry which is preliminary data.</text>
</comment>
<dbReference type="Proteomes" id="UP000077051">
    <property type="component" value="Unassembled WGS sequence"/>
</dbReference>
<dbReference type="STRING" id="747725.A0A168HJX6"/>